<dbReference type="Proteomes" id="UP001165960">
    <property type="component" value="Unassembled WGS sequence"/>
</dbReference>
<protein>
    <submittedName>
        <fullName evidence="1">Uncharacterized protein</fullName>
    </submittedName>
</protein>
<dbReference type="EMBL" id="QTSX02005689">
    <property type="protein sequence ID" value="KAJ9059304.1"/>
    <property type="molecule type" value="Genomic_DNA"/>
</dbReference>
<evidence type="ECO:0000313" key="1">
    <source>
        <dbReference type="EMBL" id="KAJ9059304.1"/>
    </source>
</evidence>
<evidence type="ECO:0000313" key="2">
    <source>
        <dbReference type="Proteomes" id="UP001165960"/>
    </source>
</evidence>
<sequence>MSFWRPDYFPALPTDEISREVLSALSFYSSSSLSHKSQVYHVMTKVSEDAHEWLLSAVERNPDVLTKSASLYPLLKNLCVSIEELKLYCKLYAFHQGTTLLSIFLPQFLASCQTIDVPKVNKLSVLWLAVDQTAQDLAVWDSPLTTTEALAQERESNPEPGFPWAAKPMDRRTACLHFSGVKPPQADAEDDGPPSETD</sequence>
<proteinExistence type="predicted"/>
<comment type="caution">
    <text evidence="1">The sequence shown here is derived from an EMBL/GenBank/DDBJ whole genome shotgun (WGS) entry which is preliminary data.</text>
</comment>
<organism evidence="1 2">
    <name type="scientific">Entomophthora muscae</name>
    <dbReference type="NCBI Taxonomy" id="34485"/>
    <lineage>
        <taxon>Eukaryota</taxon>
        <taxon>Fungi</taxon>
        <taxon>Fungi incertae sedis</taxon>
        <taxon>Zoopagomycota</taxon>
        <taxon>Entomophthoromycotina</taxon>
        <taxon>Entomophthoromycetes</taxon>
        <taxon>Entomophthorales</taxon>
        <taxon>Entomophthoraceae</taxon>
        <taxon>Entomophthora</taxon>
    </lineage>
</organism>
<keyword evidence="2" id="KW-1185">Reference proteome</keyword>
<accession>A0ACC2SA80</accession>
<name>A0ACC2SA80_9FUNG</name>
<gene>
    <name evidence="1" type="ORF">DSO57_1003923</name>
</gene>
<reference evidence="1" key="1">
    <citation type="submission" date="2022-04" db="EMBL/GenBank/DDBJ databases">
        <title>Genome of the entomopathogenic fungus Entomophthora muscae.</title>
        <authorList>
            <person name="Elya C."/>
            <person name="Lovett B.R."/>
            <person name="Lee E."/>
            <person name="Macias A.M."/>
            <person name="Hajek A.E."/>
            <person name="De Bivort B.L."/>
            <person name="Kasson M.T."/>
            <person name="De Fine Licht H.H."/>
            <person name="Stajich J.E."/>
        </authorList>
    </citation>
    <scope>NUCLEOTIDE SEQUENCE</scope>
    <source>
        <strain evidence="1">Berkeley</strain>
    </source>
</reference>